<evidence type="ECO:0000256" key="2">
    <source>
        <dbReference type="SAM" id="Phobius"/>
    </source>
</evidence>
<evidence type="ECO:0000256" key="1">
    <source>
        <dbReference type="SAM" id="MobiDB-lite"/>
    </source>
</evidence>
<dbReference type="AlphaFoldDB" id="A0A8J8T1S9"/>
<evidence type="ECO:0008006" key="5">
    <source>
        <dbReference type="Google" id="ProtNLM"/>
    </source>
</evidence>
<dbReference type="OrthoDB" id="443161at2759"/>
<evidence type="ECO:0000313" key="3">
    <source>
        <dbReference type="EMBL" id="TNV78348.1"/>
    </source>
</evidence>
<feature type="transmembrane region" description="Helical" evidence="2">
    <location>
        <begin position="61"/>
        <end position="82"/>
    </location>
</feature>
<proteinExistence type="predicted"/>
<gene>
    <name evidence="3" type="ORF">FGO68_gene9719</name>
</gene>
<feature type="region of interest" description="Disordered" evidence="1">
    <location>
        <begin position="1"/>
        <end position="24"/>
    </location>
</feature>
<dbReference type="PANTHER" id="PTHR31061">
    <property type="entry name" value="LD22376P"/>
    <property type="match status" value="1"/>
</dbReference>
<accession>A0A8J8T1S9</accession>
<sequence>MLQQPTIDQNADSENQLSPASPQAASKKERLMSLDVLRGLLIAGIISADCWYRSFNYDWESFDITDCVFPTFLFIMGITVSLKLQQQDRFQRRTWYQILQRTILLFLIGNVLHIEERMFYMISQNRFTGWRIMGTLQRLSICYLTVSSTNILITKLKFHAIFLALCLTIYLGFMHGYAVPNYYLANSPNSEIICGRAKLNEECNFGGFIDRMVFGNNSKWMIYPSDPEGLFTTLSSLINAYAGLVFGRMLQQKKQEMSSSSMVLKCIEGGIRNEKLFRNWILLSTTFVILGSLFWSFDPIIRNIWSVSFAFFTSAISGFAFSICFYVVEILNISFINETLCQPFIWLGRNSLFIFVAIVAISNFLFGISHNRSYYSIYFFFASFLGEGFLAALFAILLNLTLWLLVAYLLYRKKIFITV</sequence>
<keyword evidence="2" id="KW-0472">Membrane</keyword>
<dbReference type="PANTHER" id="PTHR31061:SF36">
    <property type="entry name" value="HEPARAN-ALPHA-GLUCOSAMINIDE N-ACETYLTRANSFERASE CATALYTIC DOMAIN-CONTAINING PROTEIN"/>
    <property type="match status" value="1"/>
</dbReference>
<feature type="transmembrane region" description="Helical" evidence="2">
    <location>
        <begin position="309"/>
        <end position="331"/>
    </location>
</feature>
<feature type="transmembrane region" description="Helical" evidence="2">
    <location>
        <begin position="280"/>
        <end position="297"/>
    </location>
</feature>
<feature type="transmembrane region" description="Helical" evidence="2">
    <location>
        <begin position="352"/>
        <end position="369"/>
    </location>
</feature>
<keyword evidence="4" id="KW-1185">Reference proteome</keyword>
<protein>
    <recommendedName>
        <fullName evidence="5">DUF5009 domain-containing protein</fullName>
    </recommendedName>
</protein>
<organism evidence="3 4">
    <name type="scientific">Halteria grandinella</name>
    <dbReference type="NCBI Taxonomy" id="5974"/>
    <lineage>
        <taxon>Eukaryota</taxon>
        <taxon>Sar</taxon>
        <taxon>Alveolata</taxon>
        <taxon>Ciliophora</taxon>
        <taxon>Intramacronucleata</taxon>
        <taxon>Spirotrichea</taxon>
        <taxon>Stichotrichia</taxon>
        <taxon>Sporadotrichida</taxon>
        <taxon>Halteriidae</taxon>
        <taxon>Halteria</taxon>
    </lineage>
</organism>
<evidence type="ECO:0000313" key="4">
    <source>
        <dbReference type="Proteomes" id="UP000785679"/>
    </source>
</evidence>
<name>A0A8J8T1S9_HALGN</name>
<dbReference type="EMBL" id="RRYP01010487">
    <property type="protein sequence ID" value="TNV78348.1"/>
    <property type="molecule type" value="Genomic_DNA"/>
</dbReference>
<feature type="transmembrane region" description="Helical" evidence="2">
    <location>
        <begin position="160"/>
        <end position="179"/>
    </location>
</feature>
<feature type="transmembrane region" description="Helical" evidence="2">
    <location>
        <begin position="389"/>
        <end position="411"/>
    </location>
</feature>
<dbReference type="Proteomes" id="UP000785679">
    <property type="component" value="Unassembled WGS sequence"/>
</dbReference>
<keyword evidence="2" id="KW-0812">Transmembrane</keyword>
<feature type="transmembrane region" description="Helical" evidence="2">
    <location>
        <begin position="230"/>
        <end position="250"/>
    </location>
</feature>
<comment type="caution">
    <text evidence="3">The sequence shown here is derived from an EMBL/GenBank/DDBJ whole genome shotgun (WGS) entry which is preliminary data.</text>
</comment>
<keyword evidence="2" id="KW-1133">Transmembrane helix</keyword>
<reference evidence="3" key="1">
    <citation type="submission" date="2019-06" db="EMBL/GenBank/DDBJ databases">
        <authorList>
            <person name="Zheng W."/>
        </authorList>
    </citation>
    <scope>NUCLEOTIDE SEQUENCE</scope>
    <source>
        <strain evidence="3">QDHG01</strain>
    </source>
</reference>